<evidence type="ECO:0000313" key="1">
    <source>
        <dbReference type="EMBL" id="AIE87619.1"/>
    </source>
</evidence>
<organism evidence="1 2">
    <name type="scientific">Fimbriimonas ginsengisoli Gsoil 348</name>
    <dbReference type="NCBI Taxonomy" id="661478"/>
    <lineage>
        <taxon>Bacteria</taxon>
        <taxon>Bacillati</taxon>
        <taxon>Armatimonadota</taxon>
        <taxon>Fimbriimonadia</taxon>
        <taxon>Fimbriimonadales</taxon>
        <taxon>Fimbriimonadaceae</taxon>
        <taxon>Fimbriimonas</taxon>
    </lineage>
</organism>
<protein>
    <submittedName>
        <fullName evidence="1">Uncharacterized protein</fullName>
    </submittedName>
</protein>
<accession>A0A068NYY2</accession>
<proteinExistence type="predicted"/>
<dbReference type="RefSeq" id="WP_025228490.1">
    <property type="nucleotide sequence ID" value="NZ_CP007139.1"/>
</dbReference>
<gene>
    <name evidence="1" type="ORF">OP10G_4251</name>
</gene>
<dbReference type="Proteomes" id="UP000027982">
    <property type="component" value="Chromosome"/>
</dbReference>
<sequence length="299" mass="34322">MEIVAFSGWERNARLVCNDVEMIVTLEVGPRVISYGPVGGPNLFFVNPDDAGKKRGDKFRGYGGHRLWIAPEEELRTFRPDNDPVEVTEEDGFYVFTSPPDEYHTQKEIRIRPEPENDRFVLMHRIYNHSGYPLEFAAWAPTQCSGGVVLFPQAPFVPHSEDVLPGRPLVMWRYTRLGDPRWTWGDQVARLRHDPNLGPTKIGSLVEQGYAACVNEGHVFLKRFGCDPDASYPDFECNFETFTRQDMLEIESLGPMEFVYPGEFAEHQETWYLIPNQTVPEDDYECAKWLEGLAEGRKL</sequence>
<dbReference type="EMBL" id="CP007139">
    <property type="protein sequence ID" value="AIE87619.1"/>
    <property type="molecule type" value="Genomic_DNA"/>
</dbReference>
<dbReference type="HOGENOM" id="CLU_920357_0_0_0"/>
<keyword evidence="2" id="KW-1185">Reference proteome</keyword>
<dbReference type="STRING" id="661478.OP10G_4251"/>
<name>A0A068NYY2_FIMGI</name>
<evidence type="ECO:0000313" key="2">
    <source>
        <dbReference type="Proteomes" id="UP000027982"/>
    </source>
</evidence>
<dbReference type="eggNOG" id="COG4223">
    <property type="taxonomic scope" value="Bacteria"/>
</dbReference>
<dbReference type="OrthoDB" id="5914937at2"/>
<dbReference type="AlphaFoldDB" id="A0A068NYY2"/>
<reference evidence="1 2" key="1">
    <citation type="journal article" date="2014" name="PLoS ONE">
        <title>The first complete genome sequence of the class fimbriimonadia in the phylum armatimonadetes.</title>
        <authorList>
            <person name="Hu Z.Y."/>
            <person name="Wang Y.Z."/>
            <person name="Im W.T."/>
            <person name="Wang S.Y."/>
            <person name="Zhao G.P."/>
            <person name="Zheng H.J."/>
            <person name="Quan Z.X."/>
        </authorList>
    </citation>
    <scope>NUCLEOTIDE SEQUENCE [LARGE SCALE GENOMIC DNA]</scope>
    <source>
        <strain evidence="1">Gsoil 348</strain>
    </source>
</reference>
<dbReference type="KEGG" id="fgi:OP10G_4251"/>